<dbReference type="Proteomes" id="UP001596435">
    <property type="component" value="Unassembled WGS sequence"/>
</dbReference>
<sequence length="51" mass="5330">MLVLRMSGVHFCDSGGPSAVIRIHLRTGEAGAVLCLVSPVRRWRGGSGAPV</sequence>
<dbReference type="InterPro" id="IPR036513">
    <property type="entry name" value="STAS_dom_sf"/>
</dbReference>
<name>A0ABW2G7W9_9ACTN</name>
<dbReference type="Gene3D" id="3.30.750.24">
    <property type="entry name" value="STAS domain"/>
    <property type="match status" value="1"/>
</dbReference>
<accession>A0ABW2G7W9</accession>
<comment type="caution">
    <text evidence="1">The sequence shown here is derived from an EMBL/GenBank/DDBJ whole genome shotgun (WGS) entry which is preliminary data.</text>
</comment>
<proteinExistence type="predicted"/>
<evidence type="ECO:0000313" key="1">
    <source>
        <dbReference type="EMBL" id="MFC7184015.1"/>
    </source>
</evidence>
<dbReference type="EMBL" id="JBHTAJ010000086">
    <property type="protein sequence ID" value="MFC7184015.1"/>
    <property type="molecule type" value="Genomic_DNA"/>
</dbReference>
<evidence type="ECO:0000313" key="2">
    <source>
        <dbReference type="Proteomes" id="UP001596435"/>
    </source>
</evidence>
<gene>
    <name evidence="1" type="ORF">ACFQMG_31155</name>
</gene>
<dbReference type="RefSeq" id="WP_345703921.1">
    <property type="nucleotide sequence ID" value="NZ_BAABKV010000001.1"/>
</dbReference>
<keyword evidence="2" id="KW-1185">Reference proteome</keyword>
<organism evidence="1 2">
    <name type="scientific">Kitasatospora paranensis</name>
    <dbReference type="NCBI Taxonomy" id="258053"/>
    <lineage>
        <taxon>Bacteria</taxon>
        <taxon>Bacillati</taxon>
        <taxon>Actinomycetota</taxon>
        <taxon>Actinomycetes</taxon>
        <taxon>Kitasatosporales</taxon>
        <taxon>Streptomycetaceae</taxon>
        <taxon>Kitasatospora</taxon>
    </lineage>
</organism>
<reference evidence="2" key="1">
    <citation type="journal article" date="2019" name="Int. J. Syst. Evol. Microbiol.">
        <title>The Global Catalogue of Microorganisms (GCM) 10K type strain sequencing project: providing services to taxonomists for standard genome sequencing and annotation.</title>
        <authorList>
            <consortium name="The Broad Institute Genomics Platform"/>
            <consortium name="The Broad Institute Genome Sequencing Center for Infectious Disease"/>
            <person name="Wu L."/>
            <person name="Ma J."/>
        </authorList>
    </citation>
    <scope>NUCLEOTIDE SEQUENCE [LARGE SCALE GENOMIC DNA]</scope>
    <source>
        <strain evidence="2">CGMCC 1.12859</strain>
    </source>
</reference>
<dbReference type="SUPFAM" id="SSF52091">
    <property type="entry name" value="SpoIIaa-like"/>
    <property type="match status" value="1"/>
</dbReference>
<protein>
    <submittedName>
        <fullName evidence="1">Uncharacterized protein</fullName>
    </submittedName>
</protein>